<keyword evidence="9" id="KW-1185">Reference proteome</keyword>
<feature type="transmembrane region" description="Helical" evidence="6">
    <location>
        <begin position="43"/>
        <end position="65"/>
    </location>
</feature>
<comment type="caution">
    <text evidence="8">The sequence shown here is derived from an EMBL/GenBank/DDBJ whole genome shotgun (WGS) entry which is preliminary data.</text>
</comment>
<keyword evidence="2 6" id="KW-0812">Transmembrane</keyword>
<feature type="domain" description="Rhodopsin" evidence="7">
    <location>
        <begin position="28"/>
        <end position="265"/>
    </location>
</feature>
<sequence>MIGTSLQHLQIAVYFCALVIGTCSIAGRIWARHITRKTWQANDYLMFLSYMIVVVMIGTSLAAVFHGELGVHGKDMEEEAEEAAEIYVEKVNTITSSLMFAASTLIKLSILEFYTQLFPQEWLRRVCYAQMAMLVAFMVAQIIADQTMCLPSQLDPNKPNECRDEGKFWLAISILAAFFGFICVVTPMPLVWQLHLSTKKKIRVMVLFGLGFFICGLTIVRTYIYQVIDYRDSTWGFAHCQIVTVIEPTLGILAGSIPILATLFSQRTRHLATSTGAAVTGPSITGKASGTLDPFSRLDDNTYSLTDVKSGHDWRRRGSSTEGLTEGAGAGGIKIQSDIVVDIDEGFKQHS</sequence>
<feature type="transmembrane region" description="Helical" evidence="6">
    <location>
        <begin position="94"/>
        <end position="114"/>
    </location>
</feature>
<evidence type="ECO:0000313" key="8">
    <source>
        <dbReference type="EMBL" id="KAF2865402.1"/>
    </source>
</evidence>
<comment type="subcellular location">
    <subcellularLocation>
        <location evidence="1">Membrane</location>
        <topology evidence="1">Multi-pass membrane protein</topology>
    </subcellularLocation>
</comment>
<evidence type="ECO:0000256" key="6">
    <source>
        <dbReference type="SAM" id="Phobius"/>
    </source>
</evidence>
<organism evidence="8 9">
    <name type="scientific">Massariosphaeria phaeospora</name>
    <dbReference type="NCBI Taxonomy" id="100035"/>
    <lineage>
        <taxon>Eukaryota</taxon>
        <taxon>Fungi</taxon>
        <taxon>Dikarya</taxon>
        <taxon>Ascomycota</taxon>
        <taxon>Pezizomycotina</taxon>
        <taxon>Dothideomycetes</taxon>
        <taxon>Pleosporomycetidae</taxon>
        <taxon>Pleosporales</taxon>
        <taxon>Pleosporales incertae sedis</taxon>
        <taxon>Massariosphaeria</taxon>
    </lineage>
</organism>
<dbReference type="InterPro" id="IPR052337">
    <property type="entry name" value="SAT4-like"/>
</dbReference>
<dbReference type="Proteomes" id="UP000481861">
    <property type="component" value="Unassembled WGS sequence"/>
</dbReference>
<dbReference type="PANTHER" id="PTHR33048:SF55">
    <property type="entry name" value="INTEGRAL MEMBRANE PROTEIN"/>
    <property type="match status" value="1"/>
</dbReference>
<evidence type="ECO:0000256" key="3">
    <source>
        <dbReference type="ARBA" id="ARBA00022989"/>
    </source>
</evidence>
<reference evidence="8 9" key="1">
    <citation type="submission" date="2020-01" db="EMBL/GenBank/DDBJ databases">
        <authorList>
            <consortium name="DOE Joint Genome Institute"/>
            <person name="Haridas S."/>
            <person name="Albert R."/>
            <person name="Binder M."/>
            <person name="Bloem J."/>
            <person name="Labutti K."/>
            <person name="Salamov A."/>
            <person name="Andreopoulos B."/>
            <person name="Baker S.E."/>
            <person name="Barry K."/>
            <person name="Bills G."/>
            <person name="Bluhm B.H."/>
            <person name="Cannon C."/>
            <person name="Castanera R."/>
            <person name="Culley D.E."/>
            <person name="Daum C."/>
            <person name="Ezra D."/>
            <person name="Gonzalez J.B."/>
            <person name="Henrissat B."/>
            <person name="Kuo A."/>
            <person name="Liang C."/>
            <person name="Lipzen A."/>
            <person name="Lutzoni F."/>
            <person name="Magnuson J."/>
            <person name="Mondo S."/>
            <person name="Nolan M."/>
            <person name="Ohm R."/>
            <person name="Pangilinan J."/>
            <person name="Park H.-J.H."/>
            <person name="Ramirez L."/>
            <person name="Alfaro M."/>
            <person name="Sun H."/>
            <person name="Tritt A."/>
            <person name="Yoshinaga Y."/>
            <person name="Zwiers L.-H.L."/>
            <person name="Turgeon B.G."/>
            <person name="Goodwin S.B."/>
            <person name="Spatafora J.W."/>
            <person name="Crous P.W."/>
            <person name="Grigoriev I.V."/>
        </authorList>
    </citation>
    <scope>NUCLEOTIDE SEQUENCE [LARGE SCALE GENOMIC DNA]</scope>
    <source>
        <strain evidence="8 9">CBS 611.86</strain>
    </source>
</reference>
<dbReference type="AlphaFoldDB" id="A0A7C8M707"/>
<feature type="transmembrane region" description="Helical" evidence="6">
    <location>
        <begin position="126"/>
        <end position="144"/>
    </location>
</feature>
<dbReference type="OrthoDB" id="10017208at2759"/>
<dbReference type="InterPro" id="IPR049326">
    <property type="entry name" value="Rhodopsin_dom_fungi"/>
</dbReference>
<gene>
    <name evidence="8" type="ORF">BDV95DRAFT_612785</name>
</gene>
<keyword evidence="3 6" id="KW-1133">Transmembrane helix</keyword>
<evidence type="ECO:0000259" key="7">
    <source>
        <dbReference type="Pfam" id="PF20684"/>
    </source>
</evidence>
<dbReference type="PANTHER" id="PTHR33048">
    <property type="entry name" value="PTH11-LIKE INTEGRAL MEMBRANE PROTEIN (AFU_ORTHOLOGUE AFUA_5G11245)"/>
    <property type="match status" value="1"/>
</dbReference>
<accession>A0A7C8M707</accession>
<dbReference type="GO" id="GO:0016020">
    <property type="term" value="C:membrane"/>
    <property type="evidence" value="ECO:0007669"/>
    <property type="project" value="UniProtKB-SubCell"/>
</dbReference>
<evidence type="ECO:0000256" key="1">
    <source>
        <dbReference type="ARBA" id="ARBA00004141"/>
    </source>
</evidence>
<protein>
    <recommendedName>
        <fullName evidence="7">Rhodopsin domain-containing protein</fullName>
    </recommendedName>
</protein>
<dbReference type="Pfam" id="PF20684">
    <property type="entry name" value="Fung_rhodopsin"/>
    <property type="match status" value="1"/>
</dbReference>
<feature type="transmembrane region" description="Helical" evidence="6">
    <location>
        <begin position="12"/>
        <end position="31"/>
    </location>
</feature>
<evidence type="ECO:0000313" key="9">
    <source>
        <dbReference type="Proteomes" id="UP000481861"/>
    </source>
</evidence>
<feature type="transmembrane region" description="Helical" evidence="6">
    <location>
        <begin position="204"/>
        <end position="224"/>
    </location>
</feature>
<evidence type="ECO:0000256" key="2">
    <source>
        <dbReference type="ARBA" id="ARBA00022692"/>
    </source>
</evidence>
<dbReference type="EMBL" id="JAADJZ010000034">
    <property type="protein sequence ID" value="KAF2865402.1"/>
    <property type="molecule type" value="Genomic_DNA"/>
</dbReference>
<comment type="similarity">
    <text evidence="5">Belongs to the SAT4 family.</text>
</comment>
<feature type="transmembrane region" description="Helical" evidence="6">
    <location>
        <begin position="236"/>
        <end position="264"/>
    </location>
</feature>
<proteinExistence type="inferred from homology"/>
<name>A0A7C8M707_9PLEO</name>
<feature type="transmembrane region" description="Helical" evidence="6">
    <location>
        <begin position="168"/>
        <end position="192"/>
    </location>
</feature>
<evidence type="ECO:0000256" key="4">
    <source>
        <dbReference type="ARBA" id="ARBA00023136"/>
    </source>
</evidence>
<keyword evidence="4 6" id="KW-0472">Membrane</keyword>
<evidence type="ECO:0000256" key="5">
    <source>
        <dbReference type="ARBA" id="ARBA00038359"/>
    </source>
</evidence>